<name>A0A5B0SFY9_PUCGR</name>
<feature type="domain" description="DUF7918" evidence="2">
    <location>
        <begin position="49"/>
        <end position="276"/>
    </location>
</feature>
<evidence type="ECO:0000256" key="1">
    <source>
        <dbReference type="SAM" id="MobiDB-lite"/>
    </source>
</evidence>
<evidence type="ECO:0000259" key="2">
    <source>
        <dbReference type="Pfam" id="PF25534"/>
    </source>
</evidence>
<dbReference type="EMBL" id="VDEP01000039">
    <property type="protein sequence ID" value="KAA1135444.1"/>
    <property type="molecule type" value="Genomic_DNA"/>
</dbReference>
<evidence type="ECO:0000313" key="4">
    <source>
        <dbReference type="Proteomes" id="UP000325313"/>
    </source>
</evidence>
<dbReference type="Pfam" id="PF25534">
    <property type="entry name" value="DUF7918"/>
    <property type="match status" value="1"/>
</dbReference>
<accession>A0A5B0SFY9</accession>
<evidence type="ECO:0000313" key="3">
    <source>
        <dbReference type="EMBL" id="KAA1135444.1"/>
    </source>
</evidence>
<dbReference type="AlphaFoldDB" id="A0A5B0SFY9"/>
<dbReference type="Proteomes" id="UP000325313">
    <property type="component" value="Unassembled WGS sequence"/>
</dbReference>
<feature type="region of interest" description="Disordered" evidence="1">
    <location>
        <begin position="279"/>
        <end position="374"/>
    </location>
</feature>
<feature type="compositionally biased region" description="Basic and acidic residues" evidence="1">
    <location>
        <begin position="294"/>
        <end position="335"/>
    </location>
</feature>
<dbReference type="PANTHER" id="PTHR36223">
    <property type="entry name" value="BETA-LACTAMASE-TYPE TRANSPEPTIDASE FOLD DOMAIN CONTAINING PROTEIN"/>
    <property type="match status" value="1"/>
</dbReference>
<reference evidence="3 4" key="1">
    <citation type="submission" date="2019-05" db="EMBL/GenBank/DDBJ databases">
        <title>Emergence of the Ug99 lineage of the wheat stem rust pathogen through somatic hybridization.</title>
        <authorList>
            <person name="Li F."/>
            <person name="Upadhyaya N.M."/>
            <person name="Sperschneider J."/>
            <person name="Matny O."/>
            <person name="Nguyen-Phuc H."/>
            <person name="Mago R."/>
            <person name="Raley C."/>
            <person name="Miller M.E."/>
            <person name="Silverstein K.A.T."/>
            <person name="Henningsen E."/>
            <person name="Hirsch C.D."/>
            <person name="Visser B."/>
            <person name="Pretorius Z.A."/>
            <person name="Steffenson B.J."/>
            <person name="Schwessinger B."/>
            <person name="Dodds P.N."/>
            <person name="Figueroa M."/>
        </authorList>
    </citation>
    <scope>NUCLEOTIDE SEQUENCE [LARGE SCALE GENOMIC DNA]</scope>
    <source>
        <strain evidence="3 4">Ug99</strain>
    </source>
</reference>
<dbReference type="PANTHER" id="PTHR36223:SF5">
    <property type="entry name" value="BETA-LACTAMASE-TYPE TRANSPEPTIDASE FOLD DOMAIN CONTAINING PROTEIN"/>
    <property type="match status" value="1"/>
</dbReference>
<proteinExistence type="predicted"/>
<sequence>MPTNAISAASCTIKLLDPTKSTTSTACPEYLHQSLIDPKTGAHQEIVTIESKASHRFEISYDIHPTASDLLAKKSSNQSRSNKTCRSLRMHDYALEIWMDGLEIATSCSPRSRKLGPMSMSEVVENETSVRAFEFAPLKLVDPDDQLGDDEDEDDRGEKLATKLQVCQDEKIIKALGKIEVRFFKCKLTTREAKKSRAKSTGIDPTWTKTTNEMRFSEAVKIVGLSATAGLSQPTIIDPSPKGGKYYWIKSQDENPFLHFIFHYKPRPVLIAEGTIVPPALRRNGRDPSTAIRIESDSEPEKEQSKTVKKERAGERVVKKEEEDCRCACKKRGPDDDAVGDPQSSSDPKRSRPSDGEEDQKPNIDEKPNIDGST</sequence>
<organism evidence="3 4">
    <name type="scientific">Puccinia graminis f. sp. tritici</name>
    <dbReference type="NCBI Taxonomy" id="56615"/>
    <lineage>
        <taxon>Eukaryota</taxon>
        <taxon>Fungi</taxon>
        <taxon>Dikarya</taxon>
        <taxon>Basidiomycota</taxon>
        <taxon>Pucciniomycotina</taxon>
        <taxon>Pucciniomycetes</taxon>
        <taxon>Pucciniales</taxon>
        <taxon>Pucciniaceae</taxon>
        <taxon>Puccinia</taxon>
    </lineage>
</organism>
<gene>
    <name evidence="3" type="ORF">PGTUg99_025567</name>
</gene>
<feature type="compositionally biased region" description="Basic and acidic residues" evidence="1">
    <location>
        <begin position="347"/>
        <end position="374"/>
    </location>
</feature>
<comment type="caution">
    <text evidence="3">The sequence shown here is derived from an EMBL/GenBank/DDBJ whole genome shotgun (WGS) entry which is preliminary data.</text>
</comment>
<dbReference type="InterPro" id="IPR057678">
    <property type="entry name" value="DUF7918"/>
</dbReference>
<protein>
    <recommendedName>
        <fullName evidence="2">DUF7918 domain-containing protein</fullName>
    </recommendedName>
</protein>